<dbReference type="SUPFAM" id="SSF53474">
    <property type="entry name" value="alpha/beta-Hydrolases"/>
    <property type="match status" value="1"/>
</dbReference>
<evidence type="ECO:0000313" key="2">
    <source>
        <dbReference type="Proteomes" id="UP000784294"/>
    </source>
</evidence>
<sequence length="181" mass="19975">MAARENLTNQHKIRRIGLTTRHGMFVEAFYADRRTKYNAALKSISSDNKGNLLVSLESGINLVCPHLSGHYLHPPFFYVQIICCEGNAGFVEIGTPVLPLEQGYSVLAWNHAGFGASEGLPFPEEERASIEVAVLFAIYKLRFNPADIRLFAWSIGGYAATWAAMNFPDIGGLVKAKLNSE</sequence>
<dbReference type="Proteomes" id="UP000784294">
    <property type="component" value="Unassembled WGS sequence"/>
</dbReference>
<dbReference type="PANTHER" id="PTHR12277">
    <property type="entry name" value="ALPHA/BETA HYDROLASE DOMAIN-CONTAINING PROTEIN"/>
    <property type="match status" value="1"/>
</dbReference>
<evidence type="ECO:0000313" key="1">
    <source>
        <dbReference type="EMBL" id="VEL27627.1"/>
    </source>
</evidence>
<dbReference type="GO" id="GO:0006660">
    <property type="term" value="P:phosphatidylserine catabolic process"/>
    <property type="evidence" value="ECO:0007669"/>
    <property type="project" value="TreeGrafter"/>
</dbReference>
<accession>A0A448X478</accession>
<dbReference type="GO" id="GO:0047372">
    <property type="term" value="F:monoacylglycerol lipase activity"/>
    <property type="evidence" value="ECO:0007669"/>
    <property type="project" value="TreeGrafter"/>
</dbReference>
<name>A0A448X478_9PLAT</name>
<comment type="caution">
    <text evidence="1">The sequence shown here is derived from an EMBL/GenBank/DDBJ whole genome shotgun (WGS) entry which is preliminary data.</text>
</comment>
<dbReference type="GO" id="GO:0012505">
    <property type="term" value="C:endomembrane system"/>
    <property type="evidence" value="ECO:0007669"/>
    <property type="project" value="TreeGrafter"/>
</dbReference>
<dbReference type="EMBL" id="CAAALY010088591">
    <property type="protein sequence ID" value="VEL27627.1"/>
    <property type="molecule type" value="Genomic_DNA"/>
</dbReference>
<protein>
    <recommendedName>
        <fullName evidence="3">AB hydrolase-1 domain-containing protein</fullName>
    </recommendedName>
</protein>
<dbReference type="PANTHER" id="PTHR12277:SF72">
    <property type="entry name" value="BAT5L PROTEIN"/>
    <property type="match status" value="1"/>
</dbReference>
<dbReference type="InterPro" id="IPR029058">
    <property type="entry name" value="AB_hydrolase_fold"/>
</dbReference>
<dbReference type="GO" id="GO:0004620">
    <property type="term" value="F:phospholipase activity"/>
    <property type="evidence" value="ECO:0007669"/>
    <property type="project" value="TreeGrafter"/>
</dbReference>
<proteinExistence type="predicted"/>
<reference evidence="1" key="1">
    <citation type="submission" date="2018-11" db="EMBL/GenBank/DDBJ databases">
        <authorList>
            <consortium name="Pathogen Informatics"/>
        </authorList>
    </citation>
    <scope>NUCLEOTIDE SEQUENCE</scope>
</reference>
<gene>
    <name evidence="1" type="ORF">PXEA_LOCUS21067</name>
</gene>
<dbReference type="OrthoDB" id="6269319at2759"/>
<dbReference type="GO" id="GO:0052651">
    <property type="term" value="P:monoacylglycerol catabolic process"/>
    <property type="evidence" value="ECO:0007669"/>
    <property type="project" value="TreeGrafter"/>
</dbReference>
<keyword evidence="2" id="KW-1185">Reference proteome</keyword>
<evidence type="ECO:0008006" key="3">
    <source>
        <dbReference type="Google" id="ProtNLM"/>
    </source>
</evidence>
<dbReference type="AlphaFoldDB" id="A0A448X478"/>
<dbReference type="Gene3D" id="3.40.50.1820">
    <property type="entry name" value="alpha/beta hydrolase"/>
    <property type="match status" value="1"/>
</dbReference>
<organism evidence="1 2">
    <name type="scientific">Protopolystoma xenopodis</name>
    <dbReference type="NCBI Taxonomy" id="117903"/>
    <lineage>
        <taxon>Eukaryota</taxon>
        <taxon>Metazoa</taxon>
        <taxon>Spiralia</taxon>
        <taxon>Lophotrochozoa</taxon>
        <taxon>Platyhelminthes</taxon>
        <taxon>Monogenea</taxon>
        <taxon>Polyopisthocotylea</taxon>
        <taxon>Polystomatidea</taxon>
        <taxon>Polystomatidae</taxon>
        <taxon>Protopolystoma</taxon>
    </lineage>
</organism>